<dbReference type="GO" id="GO:0046872">
    <property type="term" value="F:metal ion binding"/>
    <property type="evidence" value="ECO:0007669"/>
    <property type="project" value="UniProtKB-KW"/>
</dbReference>
<evidence type="ECO:0000256" key="6">
    <source>
        <dbReference type="PIRSR" id="PIRSR604254-1"/>
    </source>
</evidence>
<dbReference type="EMBL" id="LUKN01001730">
    <property type="protein sequence ID" value="OAR00408.1"/>
    <property type="molecule type" value="Genomic_DNA"/>
</dbReference>
<feature type="region of interest" description="Disordered" evidence="7">
    <location>
        <begin position="1"/>
        <end position="31"/>
    </location>
</feature>
<dbReference type="AlphaFoldDB" id="A0A179ICK6"/>
<keyword evidence="6" id="KW-0479">Metal-binding</keyword>
<feature type="transmembrane region" description="Helical" evidence="8">
    <location>
        <begin position="119"/>
        <end position="139"/>
    </location>
</feature>
<evidence type="ECO:0000256" key="5">
    <source>
        <dbReference type="ARBA" id="ARBA00023136"/>
    </source>
</evidence>
<dbReference type="InterPro" id="IPR004254">
    <property type="entry name" value="AdipoR/HlyIII-related"/>
</dbReference>
<keyword evidence="10" id="KW-1185">Reference proteome</keyword>
<evidence type="ECO:0000313" key="9">
    <source>
        <dbReference type="EMBL" id="OAR00408.1"/>
    </source>
</evidence>
<name>A0A179ICK6_CORDF</name>
<evidence type="ECO:0000256" key="1">
    <source>
        <dbReference type="ARBA" id="ARBA00004141"/>
    </source>
</evidence>
<dbReference type="GO" id="GO:0006882">
    <property type="term" value="P:intracellular zinc ion homeostasis"/>
    <property type="evidence" value="ECO:0007669"/>
    <property type="project" value="TreeGrafter"/>
</dbReference>
<dbReference type="PANTHER" id="PTHR20855:SF52">
    <property type="entry name" value="ADIPONECTIN RECEPTOR PROTEIN"/>
    <property type="match status" value="1"/>
</dbReference>
<keyword evidence="3 8" id="KW-0812">Transmembrane</keyword>
<dbReference type="Proteomes" id="UP000243081">
    <property type="component" value="Unassembled WGS sequence"/>
</dbReference>
<reference evidence="9 10" key="1">
    <citation type="submission" date="2016-03" db="EMBL/GenBank/DDBJ databases">
        <title>Fine-scale spatial genetic structure of a fungal parasite of coffee scale insects.</title>
        <authorList>
            <person name="Jackson D."/>
            <person name="Zemenick K.A."/>
            <person name="Malloure B."/>
            <person name="Quandt C.A."/>
            <person name="James T.Y."/>
        </authorList>
    </citation>
    <scope>NUCLEOTIDE SEQUENCE [LARGE SCALE GENOMIC DNA]</scope>
    <source>
        <strain evidence="9 10">UM487</strain>
    </source>
</reference>
<evidence type="ECO:0000256" key="2">
    <source>
        <dbReference type="ARBA" id="ARBA00007018"/>
    </source>
</evidence>
<dbReference type="GO" id="GO:0038023">
    <property type="term" value="F:signaling receptor activity"/>
    <property type="evidence" value="ECO:0007669"/>
    <property type="project" value="TreeGrafter"/>
</dbReference>
<sequence>MASAPRLRVPAKEPEARKRPGMEDDAAAWSGSGEARRPALLKFDEMPEWFRHENNQWIIGGYRPISGSARASFRSWCHVHNETVNIYSHLVPAVVFLLGEWYILQYLAGKYSRVTSTDFVAFSFFMLTATICYTFSAVYHTLLNHSYAVDHFWHRLDMLGIGIFIVGDIVLGIYVIFWCETTLRNIYWSMVSIPCARLFCHRTGIGSDTLHRSIDWALRDIDHHYQRPSQAPDPQVSLYANARVRGDWYVRWGSLDSWARYIRARPDEQESLYVYYGGKGRLPSIWNRALCSESPIFPIQEGLDPNTRDSKDEVSRTLVAWKIRHVWFALLHAHPGGLRCCDSDDRVPGSPRLCLLTCYLLSPLSYYLS</sequence>
<comment type="caution">
    <text evidence="9">The sequence shown here is derived from an EMBL/GenBank/DDBJ whole genome shotgun (WGS) entry which is preliminary data.</text>
</comment>
<organism evidence="9 10">
    <name type="scientific">Cordyceps confragosa</name>
    <name type="common">Lecanicillium lecanii</name>
    <dbReference type="NCBI Taxonomy" id="2714763"/>
    <lineage>
        <taxon>Eukaryota</taxon>
        <taxon>Fungi</taxon>
        <taxon>Dikarya</taxon>
        <taxon>Ascomycota</taxon>
        <taxon>Pezizomycotina</taxon>
        <taxon>Sordariomycetes</taxon>
        <taxon>Hypocreomycetidae</taxon>
        <taxon>Hypocreales</taxon>
        <taxon>Cordycipitaceae</taxon>
        <taxon>Akanthomyces</taxon>
    </lineage>
</organism>
<evidence type="ECO:0000256" key="3">
    <source>
        <dbReference type="ARBA" id="ARBA00022692"/>
    </source>
</evidence>
<protein>
    <submittedName>
        <fullName evidence="9">Uncharacterized protein</fullName>
    </submittedName>
</protein>
<keyword evidence="5 8" id="KW-0472">Membrane</keyword>
<feature type="binding site" evidence="6">
    <location>
        <position position="140"/>
    </location>
    <ligand>
        <name>Zn(2+)</name>
        <dbReference type="ChEBI" id="CHEBI:29105"/>
    </ligand>
</feature>
<keyword evidence="4 8" id="KW-1133">Transmembrane helix</keyword>
<evidence type="ECO:0000256" key="4">
    <source>
        <dbReference type="ARBA" id="ARBA00022989"/>
    </source>
</evidence>
<evidence type="ECO:0000313" key="10">
    <source>
        <dbReference type="Proteomes" id="UP000243081"/>
    </source>
</evidence>
<comment type="subcellular location">
    <subcellularLocation>
        <location evidence="1">Membrane</location>
        <topology evidence="1">Multi-pass membrane protein</topology>
    </subcellularLocation>
</comment>
<feature type="compositionally biased region" description="Basic and acidic residues" evidence="7">
    <location>
        <begin position="10"/>
        <end position="22"/>
    </location>
</feature>
<gene>
    <name evidence="9" type="ORF">LLEC1_01351</name>
</gene>
<accession>A0A179ICK6</accession>
<feature type="transmembrane region" description="Helical" evidence="8">
    <location>
        <begin position="159"/>
        <end position="179"/>
    </location>
</feature>
<dbReference type="OrthoDB" id="529367at2759"/>
<evidence type="ECO:0000256" key="7">
    <source>
        <dbReference type="SAM" id="MobiDB-lite"/>
    </source>
</evidence>
<dbReference type="GO" id="GO:0016020">
    <property type="term" value="C:membrane"/>
    <property type="evidence" value="ECO:0007669"/>
    <property type="project" value="UniProtKB-SubCell"/>
</dbReference>
<keyword evidence="6" id="KW-0862">Zinc</keyword>
<proteinExistence type="inferred from homology"/>
<dbReference type="PANTHER" id="PTHR20855">
    <property type="entry name" value="ADIPOR/PROGESTIN RECEPTOR-RELATED"/>
    <property type="match status" value="1"/>
</dbReference>
<dbReference type="Pfam" id="PF03006">
    <property type="entry name" value="HlyIII"/>
    <property type="match status" value="1"/>
</dbReference>
<comment type="similarity">
    <text evidence="2">Belongs to the ADIPOR family.</text>
</comment>
<evidence type="ECO:0000256" key="8">
    <source>
        <dbReference type="SAM" id="Phobius"/>
    </source>
</evidence>